<keyword evidence="5 6" id="KW-0269">Exonuclease</keyword>
<dbReference type="HAMAP" id="MF_00337">
    <property type="entry name" value="Exonuc_7_S"/>
    <property type="match status" value="1"/>
</dbReference>
<keyword evidence="7" id="KW-0175">Coiled coil</keyword>
<keyword evidence="2 6" id="KW-0963">Cytoplasm</keyword>
<dbReference type="PANTHER" id="PTHR34137:SF1">
    <property type="entry name" value="EXODEOXYRIBONUCLEASE 7 SMALL SUBUNIT"/>
    <property type="match status" value="1"/>
</dbReference>
<evidence type="ECO:0000256" key="7">
    <source>
        <dbReference type="SAM" id="Coils"/>
    </source>
</evidence>
<comment type="subcellular location">
    <subcellularLocation>
        <location evidence="6">Cytoplasm</location>
    </subcellularLocation>
</comment>
<dbReference type="Gene3D" id="1.10.287.1040">
    <property type="entry name" value="Exonuclease VII, small subunit"/>
    <property type="match status" value="1"/>
</dbReference>
<dbReference type="EC" id="3.1.11.6" evidence="6"/>
<dbReference type="GO" id="GO:0005829">
    <property type="term" value="C:cytosol"/>
    <property type="evidence" value="ECO:0007669"/>
    <property type="project" value="TreeGrafter"/>
</dbReference>
<gene>
    <name evidence="6 8" type="primary">xseB</name>
    <name evidence="8" type="ORF">BHLFYP23_00541</name>
</gene>
<organism evidence="8">
    <name type="scientific">Blautia hansenii</name>
    <name type="common">Ruminococcus hansenii</name>
    <dbReference type="NCBI Taxonomy" id="1322"/>
    <lineage>
        <taxon>Bacteria</taxon>
        <taxon>Bacillati</taxon>
        <taxon>Bacillota</taxon>
        <taxon>Clostridia</taxon>
        <taxon>Lachnospirales</taxon>
        <taxon>Lachnospiraceae</taxon>
        <taxon>Blautia</taxon>
    </lineage>
</organism>
<evidence type="ECO:0000256" key="4">
    <source>
        <dbReference type="ARBA" id="ARBA00022801"/>
    </source>
</evidence>
<sequence length="72" mass="8505">MTEKLTEERTIEEGLQELDKIVEKLESREISLEDSFVMYQKGMEVLKQCSQKIDMVEKKMLQMNKDGDLSEF</sequence>
<dbReference type="SUPFAM" id="SSF116842">
    <property type="entry name" value="XseB-like"/>
    <property type="match status" value="1"/>
</dbReference>
<dbReference type="PANTHER" id="PTHR34137">
    <property type="entry name" value="EXODEOXYRIBONUCLEASE 7 SMALL SUBUNIT"/>
    <property type="match status" value="1"/>
</dbReference>
<proteinExistence type="inferred from homology"/>
<keyword evidence="3 6" id="KW-0540">Nuclease</keyword>
<evidence type="ECO:0000256" key="5">
    <source>
        <dbReference type="ARBA" id="ARBA00022839"/>
    </source>
</evidence>
<protein>
    <recommendedName>
        <fullName evidence="6">Exodeoxyribonuclease 7 small subunit</fullName>
        <ecNumber evidence="6">3.1.11.6</ecNumber>
    </recommendedName>
    <alternativeName>
        <fullName evidence="6">Exodeoxyribonuclease VII small subunit</fullName>
        <shortName evidence="6">Exonuclease VII small subunit</shortName>
    </alternativeName>
</protein>
<keyword evidence="4 6" id="KW-0378">Hydrolase</keyword>
<dbReference type="PIRSF" id="PIRSF006488">
    <property type="entry name" value="Exonuc_VII_S"/>
    <property type="match status" value="1"/>
</dbReference>
<dbReference type="RefSeq" id="WP_003019909.1">
    <property type="nucleotide sequence ID" value="NZ_CACRSY010000014.1"/>
</dbReference>
<dbReference type="GO" id="GO:0008855">
    <property type="term" value="F:exodeoxyribonuclease VII activity"/>
    <property type="evidence" value="ECO:0007669"/>
    <property type="project" value="UniProtKB-UniRule"/>
</dbReference>
<dbReference type="GO" id="GO:0006308">
    <property type="term" value="P:DNA catabolic process"/>
    <property type="evidence" value="ECO:0007669"/>
    <property type="project" value="UniProtKB-UniRule"/>
</dbReference>
<comment type="function">
    <text evidence="6">Bidirectionally degrades single-stranded DNA into large acid-insoluble oligonucleotides, which are then degraded further into small acid-soluble oligonucleotides.</text>
</comment>
<dbReference type="AlphaFoldDB" id="A0A6N2UPH0"/>
<evidence type="ECO:0000256" key="2">
    <source>
        <dbReference type="ARBA" id="ARBA00022490"/>
    </source>
</evidence>
<comment type="catalytic activity">
    <reaction evidence="6">
        <text>Exonucleolytic cleavage in either 5'- to 3'- or 3'- to 5'-direction to yield nucleoside 5'-phosphates.</text>
        <dbReference type="EC" id="3.1.11.6"/>
    </reaction>
</comment>
<feature type="coiled-coil region" evidence="7">
    <location>
        <begin position="15"/>
        <end position="66"/>
    </location>
</feature>
<dbReference type="InterPro" id="IPR037004">
    <property type="entry name" value="Exonuc_VII_ssu_sf"/>
</dbReference>
<comment type="similarity">
    <text evidence="1 6">Belongs to the XseB family.</text>
</comment>
<accession>A0A6N2UPH0</accession>
<evidence type="ECO:0000256" key="1">
    <source>
        <dbReference type="ARBA" id="ARBA00009998"/>
    </source>
</evidence>
<reference evidence="8" key="1">
    <citation type="submission" date="2019-11" db="EMBL/GenBank/DDBJ databases">
        <authorList>
            <person name="Feng L."/>
        </authorList>
    </citation>
    <scope>NUCLEOTIDE SEQUENCE</scope>
    <source>
        <strain evidence="8">BhanseniiLFYP23</strain>
    </source>
</reference>
<evidence type="ECO:0000256" key="3">
    <source>
        <dbReference type="ARBA" id="ARBA00022722"/>
    </source>
</evidence>
<dbReference type="EMBL" id="CACRSY010000014">
    <property type="protein sequence ID" value="VYT19187.1"/>
    <property type="molecule type" value="Genomic_DNA"/>
</dbReference>
<evidence type="ECO:0000256" key="6">
    <source>
        <dbReference type="HAMAP-Rule" id="MF_00337"/>
    </source>
</evidence>
<comment type="subunit">
    <text evidence="6">Heterooligomer composed of large and small subunits.</text>
</comment>
<dbReference type="Pfam" id="PF02609">
    <property type="entry name" value="Exonuc_VII_S"/>
    <property type="match status" value="1"/>
</dbReference>
<name>A0A6N2UPH0_BLAHA</name>
<dbReference type="NCBIfam" id="TIGR01280">
    <property type="entry name" value="xseB"/>
    <property type="match status" value="1"/>
</dbReference>
<dbReference type="GO" id="GO:0009318">
    <property type="term" value="C:exodeoxyribonuclease VII complex"/>
    <property type="evidence" value="ECO:0007669"/>
    <property type="project" value="UniProtKB-UniRule"/>
</dbReference>
<evidence type="ECO:0000313" key="8">
    <source>
        <dbReference type="EMBL" id="VYT19187.1"/>
    </source>
</evidence>
<dbReference type="InterPro" id="IPR003761">
    <property type="entry name" value="Exonuc_VII_S"/>
</dbReference>